<accession>A0AA39WZ44</accession>
<name>A0AA39WZ44_9PEZI</name>
<feature type="compositionally biased region" description="Polar residues" evidence="1">
    <location>
        <begin position="288"/>
        <end position="300"/>
    </location>
</feature>
<feature type="domain" description="DUF7223" evidence="4">
    <location>
        <begin position="574"/>
        <end position="731"/>
    </location>
</feature>
<feature type="signal peptide" evidence="2">
    <location>
        <begin position="1"/>
        <end position="19"/>
    </location>
</feature>
<feature type="compositionally biased region" description="Low complexity" evidence="1">
    <location>
        <begin position="839"/>
        <end position="849"/>
    </location>
</feature>
<evidence type="ECO:0000256" key="2">
    <source>
        <dbReference type="SAM" id="SignalP"/>
    </source>
</evidence>
<evidence type="ECO:0000313" key="6">
    <source>
        <dbReference type="Proteomes" id="UP001175000"/>
    </source>
</evidence>
<dbReference type="Pfam" id="PF22974">
    <property type="entry name" value="DUF7029"/>
    <property type="match status" value="1"/>
</dbReference>
<dbReference type="EMBL" id="JAULSU010000003">
    <property type="protein sequence ID" value="KAK0624288.1"/>
    <property type="molecule type" value="Genomic_DNA"/>
</dbReference>
<feature type="domain" description="DUF7029" evidence="3">
    <location>
        <begin position="166"/>
        <end position="261"/>
    </location>
</feature>
<evidence type="ECO:0000313" key="5">
    <source>
        <dbReference type="EMBL" id="KAK0624288.1"/>
    </source>
</evidence>
<sequence length="1099" mass="116087">MRFRPFAILLGGLAATARASPAASPQDLELEARDGSTNASIETVTQSGFEVVIVYATPDAGCPANPTECKAHPAGPPSPLSTGKKPPSPVSPGKKPPSPVSPGENPDSTWDHTGPLDTLMPAVHWNCDTMPATNVIPIKPGAGSNMYYGVSDPSKPGYFAFLTHFFTKPSVNLDHCHHVKRVEYSGGGLVIAFRSREAYNHALKTWVLEDELILIAFIAGCGDHAKGERCFFRVRAVDLVFKDGELMVIAGGKPCRPEDVTSGGETEWGWWKPPKPRPPPVGGPGATSCETVETASGTPTGPSWSFSYSVTASPSVSSSVSPSGPSASASSSSSSAFSSGSSVFPSGPSVSASSSAFSSAFSSASSAFSSAFSSGSVVSPSASSSAPPPESSAVIEEPEPTCIPPADTKYGLPTACLGPDFDYDLDEHHGWTDLPEEYVDFIQTLAPEINDDGVPSDGSEYGDYDWLRRRALVRTPNPNGTRSTLSRRATCVLPFLCIDGKTVAAAGKVVDDIKKIGRIEGSINTDIKFTIPNPATPDSPANRLKDPSAKQIDSPWGNSVLLKAFGTPEDQKLGAHLNIFCVDCGVTGSAKLAGKVKWTTFEGFKFTEGHIKVTMDAKLALKLGIDAQIKLEQTFQVSLFELGLPGLSWGVATIGPMVGVGAKVVLEAAANGRLLVGAEMGLQSAEVTFDVVDHKKTGSQNWTPYFTPVLQAEGELMLSASLGLPISLKCGIKIASFDKSLGIIDEPSIKGVAQIAASIGLEGSGGFKGGLSSANGCQGISCQVSWKNRLYVNVFDVAEISLFDTKDQPIAQKCIQIGAPAASKRQAEHKYLAGRQADSTTQSASSAAASPSSTAAARVIDVTTKIKSANASSIVSYELGSIPYRPYNDSAGFEYSMLVDQGVTGMLVSCSNGNVYGAAFDESAENPGCSELWMSRGGDDILVADGAQRLLHYDTDAMNATGVSRLRSEDETDLPVGAAIVVLVRSDLGSDVADPDYSYAAVDPDGNIFYLVLCNYDDETKGSRLFLANHPDNGIETLLSPDLKYSITGGTVTECGPFLLQAAVFDEEDDYVGNDGGDENWEEWELEDGWWEEEEEEEE</sequence>
<keyword evidence="6" id="KW-1185">Reference proteome</keyword>
<proteinExistence type="predicted"/>
<dbReference type="Pfam" id="PF23865">
    <property type="entry name" value="DUF7223"/>
    <property type="match status" value="1"/>
</dbReference>
<evidence type="ECO:0000256" key="1">
    <source>
        <dbReference type="SAM" id="MobiDB-lite"/>
    </source>
</evidence>
<feature type="compositionally biased region" description="Pro residues" evidence="1">
    <location>
        <begin position="86"/>
        <end position="100"/>
    </location>
</feature>
<evidence type="ECO:0000259" key="3">
    <source>
        <dbReference type="Pfam" id="PF22974"/>
    </source>
</evidence>
<feature type="region of interest" description="Disordered" evidence="1">
    <location>
        <begin position="66"/>
        <end position="115"/>
    </location>
</feature>
<protein>
    <submittedName>
        <fullName evidence="5">Uncharacterized protein</fullName>
    </submittedName>
</protein>
<dbReference type="AlphaFoldDB" id="A0AA39WZ44"/>
<feature type="region of interest" description="Disordered" evidence="1">
    <location>
        <begin position="255"/>
        <end position="300"/>
    </location>
</feature>
<keyword evidence="2" id="KW-0732">Signal</keyword>
<evidence type="ECO:0000259" key="4">
    <source>
        <dbReference type="Pfam" id="PF23865"/>
    </source>
</evidence>
<reference evidence="5" key="1">
    <citation type="submission" date="2023-06" db="EMBL/GenBank/DDBJ databases">
        <title>Genome-scale phylogeny and comparative genomics of the fungal order Sordariales.</title>
        <authorList>
            <consortium name="Lawrence Berkeley National Laboratory"/>
            <person name="Hensen N."/>
            <person name="Bonometti L."/>
            <person name="Westerberg I."/>
            <person name="Brannstrom I.O."/>
            <person name="Guillou S."/>
            <person name="Cros-Aarteil S."/>
            <person name="Calhoun S."/>
            <person name="Haridas S."/>
            <person name="Kuo A."/>
            <person name="Mondo S."/>
            <person name="Pangilinan J."/>
            <person name="Riley R."/>
            <person name="Labutti K."/>
            <person name="Andreopoulos B."/>
            <person name="Lipzen A."/>
            <person name="Chen C."/>
            <person name="Yanf M."/>
            <person name="Daum C."/>
            <person name="Ng V."/>
            <person name="Clum A."/>
            <person name="Steindorff A."/>
            <person name="Ohm R."/>
            <person name="Martin F."/>
            <person name="Silar P."/>
            <person name="Natvig D."/>
            <person name="Lalanne C."/>
            <person name="Gautier V."/>
            <person name="Ament-Velasquez S.L."/>
            <person name="Kruys A."/>
            <person name="Hutchinson M.I."/>
            <person name="Powell A.J."/>
            <person name="Barry K."/>
            <person name="Miller A.N."/>
            <person name="Grigoriev I.V."/>
            <person name="Debuchy R."/>
            <person name="Gladieux P."/>
            <person name="Thoren M.H."/>
            <person name="Johannesson H."/>
        </authorList>
    </citation>
    <scope>NUCLEOTIDE SEQUENCE</scope>
    <source>
        <strain evidence="5">CBS 606.72</strain>
    </source>
</reference>
<feature type="chain" id="PRO_5041465756" evidence="2">
    <location>
        <begin position="20"/>
        <end position="1099"/>
    </location>
</feature>
<feature type="region of interest" description="Disordered" evidence="1">
    <location>
        <begin position="378"/>
        <end position="407"/>
    </location>
</feature>
<dbReference type="InterPro" id="IPR055647">
    <property type="entry name" value="DUF7223"/>
</dbReference>
<feature type="region of interest" description="Disordered" evidence="1">
    <location>
        <begin position="17"/>
        <end position="39"/>
    </location>
</feature>
<feature type="region of interest" description="Disordered" evidence="1">
    <location>
        <begin position="830"/>
        <end position="849"/>
    </location>
</feature>
<dbReference type="Proteomes" id="UP001175000">
    <property type="component" value="Unassembled WGS sequence"/>
</dbReference>
<gene>
    <name evidence="5" type="ORF">B0T14DRAFT_495587</name>
</gene>
<comment type="caution">
    <text evidence="5">The sequence shown here is derived from an EMBL/GenBank/DDBJ whole genome shotgun (WGS) entry which is preliminary data.</text>
</comment>
<organism evidence="5 6">
    <name type="scientific">Immersiella caudata</name>
    <dbReference type="NCBI Taxonomy" id="314043"/>
    <lineage>
        <taxon>Eukaryota</taxon>
        <taxon>Fungi</taxon>
        <taxon>Dikarya</taxon>
        <taxon>Ascomycota</taxon>
        <taxon>Pezizomycotina</taxon>
        <taxon>Sordariomycetes</taxon>
        <taxon>Sordariomycetidae</taxon>
        <taxon>Sordariales</taxon>
        <taxon>Lasiosphaeriaceae</taxon>
        <taxon>Immersiella</taxon>
    </lineage>
</organism>
<dbReference type="InterPro" id="IPR054293">
    <property type="entry name" value="DUF7029"/>
</dbReference>